<dbReference type="HOGENOM" id="CLU_1993009_0_0_1"/>
<keyword evidence="2" id="KW-1185">Reference proteome</keyword>
<dbReference type="Proteomes" id="UP000002668">
    <property type="component" value="Genome"/>
</dbReference>
<name>E4ZIN8_LEPMJ</name>
<evidence type="ECO:0000313" key="2">
    <source>
        <dbReference type="Proteomes" id="UP000002668"/>
    </source>
</evidence>
<dbReference type="AlphaFoldDB" id="E4ZIN8"/>
<gene>
    <name evidence="1" type="ORF">LEMA_P060930.1</name>
</gene>
<reference evidence="2" key="1">
    <citation type="journal article" date="2011" name="Nat. Commun.">
        <title>Effector diversification within compartments of the Leptosphaeria maculans genome affected by Repeat-Induced Point mutations.</title>
        <authorList>
            <person name="Rouxel T."/>
            <person name="Grandaubert J."/>
            <person name="Hane J.K."/>
            <person name="Hoede C."/>
            <person name="van de Wouw A.P."/>
            <person name="Couloux A."/>
            <person name="Dominguez V."/>
            <person name="Anthouard V."/>
            <person name="Bally P."/>
            <person name="Bourras S."/>
            <person name="Cozijnsen A.J."/>
            <person name="Ciuffetti L.M."/>
            <person name="Degrave A."/>
            <person name="Dilmaghani A."/>
            <person name="Duret L."/>
            <person name="Fudal I."/>
            <person name="Goodwin S.B."/>
            <person name="Gout L."/>
            <person name="Glaser N."/>
            <person name="Linglin J."/>
            <person name="Kema G.H.J."/>
            <person name="Lapalu N."/>
            <person name="Lawrence C.B."/>
            <person name="May K."/>
            <person name="Meyer M."/>
            <person name="Ollivier B."/>
            <person name="Poulain J."/>
            <person name="Schoch C.L."/>
            <person name="Simon A."/>
            <person name="Spatafora J.W."/>
            <person name="Stachowiak A."/>
            <person name="Turgeon B.G."/>
            <person name="Tyler B.M."/>
            <person name="Vincent D."/>
            <person name="Weissenbach J."/>
            <person name="Amselem J."/>
            <person name="Quesneville H."/>
            <person name="Oliver R.P."/>
            <person name="Wincker P."/>
            <person name="Balesdent M.-H."/>
            <person name="Howlett B.J."/>
        </authorList>
    </citation>
    <scope>NUCLEOTIDE SEQUENCE [LARGE SCALE GENOMIC DNA]</scope>
    <source>
        <strain evidence="2">JN3 / isolate v23.1.3 / race Av1-4-5-6-7-8</strain>
    </source>
</reference>
<dbReference type="InParanoid" id="E4ZIN8"/>
<proteinExistence type="predicted"/>
<dbReference type="VEuPathDB" id="FungiDB:LEMA_P060930.1"/>
<organism evidence="2">
    <name type="scientific">Leptosphaeria maculans (strain JN3 / isolate v23.1.3 / race Av1-4-5-6-7-8)</name>
    <name type="common">Blackleg fungus</name>
    <name type="synonym">Phoma lingam</name>
    <dbReference type="NCBI Taxonomy" id="985895"/>
    <lineage>
        <taxon>Eukaryota</taxon>
        <taxon>Fungi</taxon>
        <taxon>Dikarya</taxon>
        <taxon>Ascomycota</taxon>
        <taxon>Pezizomycotina</taxon>
        <taxon>Dothideomycetes</taxon>
        <taxon>Pleosporomycetidae</taxon>
        <taxon>Pleosporales</taxon>
        <taxon>Pleosporineae</taxon>
        <taxon>Leptosphaeriaceae</taxon>
        <taxon>Plenodomus</taxon>
        <taxon>Plenodomus lingam/Leptosphaeria maculans species complex</taxon>
    </lineage>
</organism>
<evidence type="ECO:0000313" key="1">
    <source>
        <dbReference type="EMBL" id="CBX91059.1"/>
    </source>
</evidence>
<accession>E4ZIN8</accession>
<sequence length="125" mass="14111">MNLSLPSLNLEFVPSFHAYLRLNFDCAFDIILLKHCHTYPLPFSQNPFVPELTVRLTIPAYLLLVANGVSSGQWAVYCGCTEVMSHGYQCCPRNGAAQWQSTNPTSAYCRVYQGTKEDAEFNRLQ</sequence>
<protein>
    <submittedName>
        <fullName evidence="1">Predicted protein</fullName>
    </submittedName>
</protein>
<dbReference type="EMBL" id="FP929065">
    <property type="protein sequence ID" value="CBX91059.1"/>
    <property type="molecule type" value="Genomic_DNA"/>
</dbReference>